<dbReference type="GO" id="GO:0005634">
    <property type="term" value="C:nucleus"/>
    <property type="evidence" value="ECO:0007669"/>
    <property type="project" value="TreeGrafter"/>
</dbReference>
<protein>
    <submittedName>
        <fullName evidence="1">Uracil-DNA glycosylase, family 1</fullName>
    </submittedName>
</protein>
<dbReference type="InterPro" id="IPR036895">
    <property type="entry name" value="Uracil-DNA_glycosylase-like_sf"/>
</dbReference>
<dbReference type="EMBL" id="FPHC01000012">
    <property type="protein sequence ID" value="SFV50440.1"/>
    <property type="molecule type" value="Genomic_DNA"/>
</dbReference>
<dbReference type="AlphaFoldDB" id="A0A1W1BA59"/>
<dbReference type="PANTHER" id="PTHR11264:SF8">
    <property type="entry name" value="URACIL-DNA GLYCOSYLASE-LIKE DOMAIN-CONTAINING PROTEIN"/>
    <property type="match status" value="1"/>
</dbReference>
<accession>A0A1W1BA59</accession>
<proteinExistence type="predicted"/>
<dbReference type="GO" id="GO:0005739">
    <property type="term" value="C:mitochondrion"/>
    <property type="evidence" value="ECO:0007669"/>
    <property type="project" value="TreeGrafter"/>
</dbReference>
<dbReference type="SUPFAM" id="SSF52141">
    <property type="entry name" value="Uracil-DNA glycosylase-like"/>
    <property type="match status" value="1"/>
</dbReference>
<name>A0A1W1BA59_9ZZZZ</name>
<dbReference type="GO" id="GO:0004844">
    <property type="term" value="F:uracil DNA N-glycosylase activity"/>
    <property type="evidence" value="ECO:0007669"/>
    <property type="project" value="InterPro"/>
</dbReference>
<sequence>MIVDESWSNTITTAYRSLSPSYRHYLESDRDYFPSQENYLNAFKTLPRDRVKYILFGQDPYPRRESAIGYSFIDGKVSDIFSDRGLSRDVNRATSLRNFIKMALVARGDLDIYDTTQSAISRIDKSHLISSIYQLKDNFEANGVLLLNTALIFSSKEKSRYHIKEWRPFVETLLKEMLDISPKLILFGTHAKALKRLKYIDNYETIEMEHPYNHTFISNPKALELFGDMDLLSLRLEI</sequence>
<organism evidence="1">
    <name type="scientific">hydrothermal vent metagenome</name>
    <dbReference type="NCBI Taxonomy" id="652676"/>
    <lineage>
        <taxon>unclassified sequences</taxon>
        <taxon>metagenomes</taxon>
        <taxon>ecological metagenomes</taxon>
    </lineage>
</organism>
<dbReference type="PANTHER" id="PTHR11264">
    <property type="entry name" value="URACIL-DNA GLYCOSYLASE"/>
    <property type="match status" value="1"/>
</dbReference>
<dbReference type="InterPro" id="IPR002043">
    <property type="entry name" value="UDG_fam1"/>
</dbReference>
<dbReference type="GO" id="GO:0097510">
    <property type="term" value="P:base-excision repair, AP site formation via deaminated base removal"/>
    <property type="evidence" value="ECO:0007669"/>
    <property type="project" value="TreeGrafter"/>
</dbReference>
<dbReference type="Gene3D" id="3.40.470.10">
    <property type="entry name" value="Uracil-DNA glycosylase-like domain"/>
    <property type="match status" value="1"/>
</dbReference>
<gene>
    <name evidence="1" type="ORF">MNB_SV-6-1380</name>
</gene>
<reference evidence="1" key="1">
    <citation type="submission" date="2016-10" db="EMBL/GenBank/DDBJ databases">
        <authorList>
            <person name="de Groot N.N."/>
        </authorList>
    </citation>
    <scope>NUCLEOTIDE SEQUENCE</scope>
</reference>
<evidence type="ECO:0000313" key="1">
    <source>
        <dbReference type="EMBL" id="SFV50440.1"/>
    </source>
</evidence>